<evidence type="ECO:0000259" key="1">
    <source>
        <dbReference type="Pfam" id="PF13443"/>
    </source>
</evidence>
<evidence type="ECO:0000313" key="2">
    <source>
        <dbReference type="EMBL" id="AYR00923.1"/>
    </source>
</evidence>
<dbReference type="GO" id="GO:0003677">
    <property type="term" value="F:DNA binding"/>
    <property type="evidence" value="ECO:0007669"/>
    <property type="project" value="InterPro"/>
</dbReference>
<dbReference type="RefSeq" id="YP_010655956.1">
    <property type="nucleotide sequence ID" value="NC_070833.1"/>
</dbReference>
<dbReference type="KEGG" id="vg:77931830"/>
<evidence type="ECO:0000313" key="3">
    <source>
        <dbReference type="Proteomes" id="UP000270301"/>
    </source>
</evidence>
<dbReference type="Gene3D" id="1.10.260.40">
    <property type="entry name" value="lambda repressor-like DNA-binding domains"/>
    <property type="match status" value="1"/>
</dbReference>
<dbReference type="CDD" id="cd00093">
    <property type="entry name" value="HTH_XRE"/>
    <property type="match status" value="1"/>
</dbReference>
<dbReference type="Proteomes" id="UP000270301">
    <property type="component" value="Segment"/>
</dbReference>
<dbReference type="SUPFAM" id="SSF47413">
    <property type="entry name" value="lambda repressor-like DNA-binding domains"/>
    <property type="match status" value="1"/>
</dbReference>
<gene>
    <name evidence="2" type="primary">45</name>
    <name evidence="2" type="ORF">PBI_HESTIA_45</name>
</gene>
<accession>A0A3G3M3D5</accession>
<dbReference type="InterPro" id="IPR001387">
    <property type="entry name" value="Cro/C1-type_HTH"/>
</dbReference>
<proteinExistence type="predicted"/>
<protein>
    <recommendedName>
        <fullName evidence="1">HTH cro/C1-type domain-containing protein</fullName>
    </recommendedName>
</protein>
<reference evidence="2 3" key="1">
    <citation type="submission" date="2018-09" db="EMBL/GenBank/DDBJ databases">
        <authorList>
            <person name="Ulbrich M.C."/>
            <person name="Stoner T.H."/>
            <person name="Garlena R.A."/>
            <person name="Russell D.A."/>
            <person name="Pope W.H."/>
            <person name="Jacobs-Sera D."/>
            <person name="Hatfull G.F."/>
        </authorList>
    </citation>
    <scope>NUCLEOTIDE SEQUENCE [LARGE SCALE GENOMIC DNA]</scope>
</reference>
<dbReference type="Pfam" id="PF13443">
    <property type="entry name" value="HTH_26"/>
    <property type="match status" value="1"/>
</dbReference>
<feature type="domain" description="HTH cro/C1-type" evidence="1">
    <location>
        <begin position="15"/>
        <end position="72"/>
    </location>
</feature>
<keyword evidence="3" id="KW-1185">Reference proteome</keyword>
<dbReference type="GeneID" id="77931830"/>
<sequence>MGIDQTARSAAITKNIEQALEDKNLTRNELATRAGIAKSTFYRNMTCPEKFTIRETGQIADALEVGLIDILKEPS</sequence>
<dbReference type="InterPro" id="IPR010982">
    <property type="entry name" value="Lambda_DNA-bd_dom_sf"/>
</dbReference>
<name>A0A3G3M3D5_9CAUD</name>
<dbReference type="EMBL" id="MH910036">
    <property type="protein sequence ID" value="AYR00923.1"/>
    <property type="molecule type" value="Genomic_DNA"/>
</dbReference>
<organism evidence="2 3">
    <name type="scientific">Arthrobacter phage Hestia</name>
    <dbReference type="NCBI Taxonomy" id="2419609"/>
    <lineage>
        <taxon>Viruses</taxon>
        <taxon>Duplodnaviria</taxon>
        <taxon>Heunggongvirae</taxon>
        <taxon>Uroviricota</taxon>
        <taxon>Caudoviricetes</taxon>
        <taxon>Hestiavirus</taxon>
        <taxon>Hestiavirus hestia</taxon>
    </lineage>
</organism>